<evidence type="ECO:0000313" key="3">
    <source>
        <dbReference type="EMBL" id="RVD87695.1"/>
    </source>
</evidence>
<proteinExistence type="predicted"/>
<dbReference type="OrthoDB" id="5367521at2759"/>
<dbReference type="EMBL" id="SAEB01000003">
    <property type="protein sequence ID" value="RVD87695.1"/>
    <property type="molecule type" value="Genomic_DNA"/>
</dbReference>
<accession>A0A437A907</accession>
<feature type="chain" id="PRO_5019313814" evidence="2">
    <location>
        <begin position="24"/>
        <end position="491"/>
    </location>
</feature>
<organism evidence="3 4">
    <name type="scientific">Arthrobotrys flagrans</name>
    <name type="common">Nematode-trapping fungus</name>
    <name type="synonym">Trichothecium flagrans</name>
    <dbReference type="NCBI Taxonomy" id="97331"/>
    <lineage>
        <taxon>Eukaryota</taxon>
        <taxon>Fungi</taxon>
        <taxon>Dikarya</taxon>
        <taxon>Ascomycota</taxon>
        <taxon>Pezizomycotina</taxon>
        <taxon>Orbiliomycetes</taxon>
        <taxon>Orbiliales</taxon>
        <taxon>Orbiliaceae</taxon>
        <taxon>Arthrobotrys</taxon>
    </lineage>
</organism>
<feature type="compositionally biased region" description="Basic and acidic residues" evidence="1">
    <location>
        <begin position="345"/>
        <end position="356"/>
    </location>
</feature>
<dbReference type="AlphaFoldDB" id="A0A437A907"/>
<sequence>MMSRNLQLSFLSLLLVFTHNAYGRVPISQNIRSNLVARSPKGGGGGGIEGAGVSGNVSDNLPSWFTKDLKKIDAPSPSIRASKEFIELFKIGAQFLGIAGRAKDQEITIHVDDADLVNERNNYRWGGDVIGDPGVLSTHMVSSDSRYSALASMFRGATGGGRLIDDFSQVTLYNPKGSAEAPYKFLMSKANRMMIVERYRPNDDIAIETLNFGDIAYLAWNLYAKQEANRNMGSGDIQWIGLVDINDKAQKYIKEGYDVMKGVDSNVDLSKPGFDRLVLSGTIEAEDPKENRKGNPKGDLEGDPEEKPSKTTRQASKPTPTEPPQGEGEEDPAPSPTPREEEEDPKPTRAPGKEEPTPAPTPPREEEPAPTPAAKDDPKPSPTPERTLKDGKKDNPDDGNKRRRGVRVRPNNQNSSLQKRQKDPSKEKQIEIDVYNALLAIPSVREFTFMCVQKRAQLDHRSINLILTQPNRRSDDNSVIDIQMLLRVSLE</sequence>
<feature type="compositionally biased region" description="Basic and acidic residues" evidence="1">
    <location>
        <begin position="286"/>
        <end position="309"/>
    </location>
</feature>
<comment type="caution">
    <text evidence="3">The sequence shown here is derived from an EMBL/GenBank/DDBJ whole genome shotgun (WGS) entry which is preliminary data.</text>
</comment>
<protein>
    <submittedName>
        <fullName evidence="3">Uncharacterized protein</fullName>
    </submittedName>
</protein>
<dbReference type="VEuPathDB" id="FungiDB:DFL_001910"/>
<feature type="compositionally biased region" description="Basic and acidic residues" evidence="1">
    <location>
        <begin position="386"/>
        <end position="400"/>
    </location>
</feature>
<gene>
    <name evidence="3" type="ORF">DFL_001910</name>
</gene>
<evidence type="ECO:0000256" key="1">
    <source>
        <dbReference type="SAM" id="MobiDB-lite"/>
    </source>
</evidence>
<dbReference type="STRING" id="97331.A0A437A907"/>
<name>A0A437A907_ARTFL</name>
<reference evidence="3 4" key="1">
    <citation type="submission" date="2019-01" db="EMBL/GenBank/DDBJ databases">
        <title>Intercellular communication is required for trap formation in the nematode-trapping fungus Duddingtonia flagrans.</title>
        <authorList>
            <person name="Youssar L."/>
            <person name="Wernet V."/>
            <person name="Hensel N."/>
            <person name="Hildebrandt H.-G."/>
            <person name="Fischer R."/>
        </authorList>
    </citation>
    <scope>NUCLEOTIDE SEQUENCE [LARGE SCALE GENOMIC DNA]</scope>
    <source>
        <strain evidence="3 4">CBS H-5679</strain>
    </source>
</reference>
<evidence type="ECO:0000256" key="2">
    <source>
        <dbReference type="SAM" id="SignalP"/>
    </source>
</evidence>
<keyword evidence="4" id="KW-1185">Reference proteome</keyword>
<keyword evidence="2" id="KW-0732">Signal</keyword>
<feature type="signal peptide" evidence="2">
    <location>
        <begin position="1"/>
        <end position="23"/>
    </location>
</feature>
<dbReference type="GeneID" id="93584221"/>
<dbReference type="Proteomes" id="UP000283090">
    <property type="component" value="Unassembled WGS sequence"/>
</dbReference>
<dbReference type="RefSeq" id="XP_067493239.1">
    <property type="nucleotide sequence ID" value="XM_067630613.1"/>
</dbReference>
<feature type="region of interest" description="Disordered" evidence="1">
    <location>
        <begin position="280"/>
        <end position="428"/>
    </location>
</feature>
<evidence type="ECO:0000313" key="4">
    <source>
        <dbReference type="Proteomes" id="UP000283090"/>
    </source>
</evidence>